<dbReference type="Gene3D" id="3.20.20.140">
    <property type="entry name" value="Metal-dependent hydrolases"/>
    <property type="match status" value="1"/>
</dbReference>
<reference evidence="1" key="1">
    <citation type="submission" date="2022-04" db="EMBL/GenBank/DDBJ databases">
        <title>Whole genome sequence of Sphaerotilus sp. FB-5.</title>
        <authorList>
            <person name="Takeda M."/>
            <person name="Narihara S."/>
            <person name="Akimoto M."/>
            <person name="Akimoto R."/>
            <person name="Nishiyashiki S."/>
            <person name="Murakami T."/>
        </authorList>
    </citation>
    <scope>NUCLEOTIDE SEQUENCE</scope>
    <source>
        <strain evidence="1">FB-5</strain>
    </source>
</reference>
<keyword evidence="2" id="KW-1185">Reference proteome</keyword>
<dbReference type="SUPFAM" id="SSF51556">
    <property type="entry name" value="Metallo-dependent hydrolases"/>
    <property type="match status" value="1"/>
</dbReference>
<dbReference type="InterPro" id="IPR032466">
    <property type="entry name" value="Metal_Hydrolase"/>
</dbReference>
<sequence>MVVPRLDRRDAVAKGWPMLVAARGARVAIDHIGSANPADFNDAERVALIVALIDADHAGHADRILLSASATGVAFGVPGNDLPYRQVLTHFVLQLRAAGVSQAQIEQMLITNAAQLLSIGGEQA</sequence>
<protein>
    <submittedName>
        <fullName evidence="1">Uncharacterized protein</fullName>
    </submittedName>
</protein>
<proteinExistence type="predicted"/>
<evidence type="ECO:0000313" key="1">
    <source>
        <dbReference type="EMBL" id="BDI07037.1"/>
    </source>
</evidence>
<evidence type="ECO:0000313" key="2">
    <source>
        <dbReference type="Proteomes" id="UP001057498"/>
    </source>
</evidence>
<name>A0ABM7YR50_9BURK</name>
<dbReference type="Pfam" id="PF02126">
    <property type="entry name" value="PTE"/>
    <property type="match status" value="1"/>
</dbReference>
<gene>
    <name evidence="1" type="ORF">CATMQ487_40070</name>
</gene>
<dbReference type="Proteomes" id="UP001057498">
    <property type="component" value="Chromosome"/>
</dbReference>
<dbReference type="InterPro" id="IPR001559">
    <property type="entry name" value="Phosphotriesterase"/>
</dbReference>
<organism evidence="1 2">
    <name type="scientific">Sphaerotilus microaerophilus</name>
    <dbReference type="NCBI Taxonomy" id="2914710"/>
    <lineage>
        <taxon>Bacteria</taxon>
        <taxon>Pseudomonadati</taxon>
        <taxon>Pseudomonadota</taxon>
        <taxon>Betaproteobacteria</taxon>
        <taxon>Burkholderiales</taxon>
        <taxon>Sphaerotilaceae</taxon>
        <taxon>Sphaerotilus</taxon>
    </lineage>
</organism>
<dbReference type="RefSeq" id="WP_251970264.1">
    <property type="nucleotide sequence ID" value="NZ_AP025730.1"/>
</dbReference>
<accession>A0ABM7YR50</accession>
<dbReference type="EMBL" id="AP025730">
    <property type="protein sequence ID" value="BDI07037.1"/>
    <property type="molecule type" value="Genomic_DNA"/>
</dbReference>